<evidence type="ECO:0000313" key="1">
    <source>
        <dbReference type="EMBL" id="QJA45130.1"/>
    </source>
</evidence>
<reference evidence="1" key="1">
    <citation type="submission" date="2020-03" db="EMBL/GenBank/DDBJ databases">
        <title>The deep terrestrial virosphere.</title>
        <authorList>
            <person name="Holmfeldt K."/>
            <person name="Nilsson E."/>
            <person name="Simone D."/>
            <person name="Lopez-Fernandez M."/>
            <person name="Wu X."/>
            <person name="de Brujin I."/>
            <person name="Lundin D."/>
            <person name="Andersson A."/>
            <person name="Bertilsson S."/>
            <person name="Dopson M."/>
        </authorList>
    </citation>
    <scope>NUCLEOTIDE SEQUENCE</scope>
    <source>
        <strain evidence="1">TM448A00186</strain>
        <strain evidence="2">TM448B01012</strain>
    </source>
</reference>
<name>A0A6H1ZD67_9ZZZZ</name>
<dbReference type="EMBL" id="MT144687">
    <property type="protein sequence ID" value="QJH97445.1"/>
    <property type="molecule type" value="Genomic_DNA"/>
</dbReference>
<organism evidence="1">
    <name type="scientific">viral metagenome</name>
    <dbReference type="NCBI Taxonomy" id="1070528"/>
    <lineage>
        <taxon>unclassified sequences</taxon>
        <taxon>metagenomes</taxon>
        <taxon>organismal metagenomes</taxon>
    </lineage>
</organism>
<dbReference type="AlphaFoldDB" id="A0A6H1ZD67"/>
<protein>
    <submittedName>
        <fullName evidence="1">Uncharacterized protein</fullName>
    </submittedName>
</protein>
<proteinExistence type="predicted"/>
<sequence length="72" mass="8457">MKYKIFELVGKVRYEPALYGISAVMSYKLENAEEYLDYDTVEKAEQHIEENKQKYQGSELIILPVYSVKFKG</sequence>
<dbReference type="EMBL" id="MT143986">
    <property type="protein sequence ID" value="QJA45130.1"/>
    <property type="molecule type" value="Genomic_DNA"/>
</dbReference>
<gene>
    <name evidence="1" type="ORF">TM448A00186_0042</name>
    <name evidence="2" type="ORF">TM448B01012_0010</name>
</gene>
<accession>A0A6H1ZD67</accession>
<evidence type="ECO:0000313" key="2">
    <source>
        <dbReference type="EMBL" id="QJH97445.1"/>
    </source>
</evidence>